<gene>
    <name evidence="2" type="ORF">IW248_001496</name>
</gene>
<feature type="region of interest" description="Disordered" evidence="1">
    <location>
        <begin position="223"/>
        <end position="247"/>
    </location>
</feature>
<name>A0ABS0JDS1_9ACTN</name>
<keyword evidence="3" id="KW-1185">Reference proteome</keyword>
<reference evidence="2 3" key="1">
    <citation type="submission" date="2020-11" db="EMBL/GenBank/DDBJ databases">
        <title>Sequencing the genomes of 1000 actinobacteria strains.</title>
        <authorList>
            <person name="Klenk H.-P."/>
        </authorList>
    </citation>
    <scope>NUCLEOTIDE SEQUENCE [LARGE SCALE GENOMIC DNA]</scope>
    <source>
        <strain evidence="2 3">DSM 101692</strain>
    </source>
</reference>
<accession>A0ABS0JDS1</accession>
<proteinExistence type="predicted"/>
<comment type="caution">
    <text evidence="2">The sequence shown here is derived from an EMBL/GenBank/DDBJ whole genome shotgun (WGS) entry which is preliminary data.</text>
</comment>
<dbReference type="EMBL" id="JADOTX010000001">
    <property type="protein sequence ID" value="MBG6065209.1"/>
    <property type="molecule type" value="Genomic_DNA"/>
</dbReference>
<dbReference type="RefSeq" id="WP_196926278.1">
    <property type="nucleotide sequence ID" value="NZ_CP108567.1"/>
</dbReference>
<evidence type="ECO:0000313" key="2">
    <source>
        <dbReference type="EMBL" id="MBG6065209.1"/>
    </source>
</evidence>
<dbReference type="Proteomes" id="UP000614915">
    <property type="component" value="Unassembled WGS sequence"/>
</dbReference>
<organism evidence="2 3">
    <name type="scientific">Micromonospora ureilytica</name>
    <dbReference type="NCBI Taxonomy" id="709868"/>
    <lineage>
        <taxon>Bacteria</taxon>
        <taxon>Bacillati</taxon>
        <taxon>Actinomycetota</taxon>
        <taxon>Actinomycetes</taxon>
        <taxon>Micromonosporales</taxon>
        <taxon>Micromonosporaceae</taxon>
        <taxon>Micromonospora</taxon>
    </lineage>
</organism>
<feature type="compositionally biased region" description="Gly residues" evidence="1">
    <location>
        <begin position="236"/>
        <end position="247"/>
    </location>
</feature>
<protein>
    <submittedName>
        <fullName evidence="2">Uncharacterized protein</fullName>
    </submittedName>
</protein>
<evidence type="ECO:0000256" key="1">
    <source>
        <dbReference type="SAM" id="MobiDB-lite"/>
    </source>
</evidence>
<evidence type="ECO:0000313" key="3">
    <source>
        <dbReference type="Proteomes" id="UP000614915"/>
    </source>
</evidence>
<sequence>MTSVSVAQTDEPSALRIYLDYEFLLVEDLSGLLDAVRTIYEQAFWSDIPALIGTPRQRQHGVRVTRSDTSHSIVLELHALGQTITGLDPTLAGIGGGAVALGLTARILIHTLRSGHEALSAARMRELEVKARWAAIEAENTRTSLELERAGVELEVVRRDAEFRDFVQSAIRATASVDFARAVSRNETMTEHLGGALLNAWSVLQNDNINTAQINGVEVKSVQGERATDGQQGTVPGPGTGTGTPEA</sequence>